<dbReference type="InterPro" id="IPR006262">
    <property type="entry name" value="Cyt_deam_tetra"/>
</dbReference>
<evidence type="ECO:0000313" key="15">
    <source>
        <dbReference type="Proteomes" id="UP000768567"/>
    </source>
</evidence>
<evidence type="ECO:0000256" key="9">
    <source>
        <dbReference type="ARBA" id="ARBA00032005"/>
    </source>
</evidence>
<evidence type="ECO:0000256" key="10">
    <source>
        <dbReference type="ARBA" id="ARBA00049252"/>
    </source>
</evidence>
<comment type="catalytic activity">
    <reaction evidence="11 12">
        <text>cytidine + H2O + H(+) = uridine + NH4(+)</text>
        <dbReference type="Rhea" id="RHEA:16069"/>
        <dbReference type="ChEBI" id="CHEBI:15377"/>
        <dbReference type="ChEBI" id="CHEBI:15378"/>
        <dbReference type="ChEBI" id="CHEBI:16704"/>
        <dbReference type="ChEBI" id="CHEBI:17562"/>
        <dbReference type="ChEBI" id="CHEBI:28938"/>
        <dbReference type="EC" id="3.5.4.5"/>
    </reaction>
</comment>
<evidence type="ECO:0000256" key="7">
    <source>
        <dbReference type="ARBA" id="ARBA00022801"/>
    </source>
</evidence>
<proteinExistence type="inferred from homology"/>
<comment type="catalytic activity">
    <reaction evidence="10 12">
        <text>2'-deoxycytidine + H2O + H(+) = 2'-deoxyuridine + NH4(+)</text>
        <dbReference type="Rhea" id="RHEA:13433"/>
        <dbReference type="ChEBI" id="CHEBI:15377"/>
        <dbReference type="ChEBI" id="CHEBI:15378"/>
        <dbReference type="ChEBI" id="CHEBI:15698"/>
        <dbReference type="ChEBI" id="CHEBI:16450"/>
        <dbReference type="ChEBI" id="CHEBI:28938"/>
        <dbReference type="EC" id="3.5.4.5"/>
    </reaction>
</comment>
<dbReference type="EMBL" id="JADCKC010000001">
    <property type="protein sequence ID" value="MBE5036612.1"/>
    <property type="molecule type" value="Genomic_DNA"/>
</dbReference>
<dbReference type="Proteomes" id="UP000768567">
    <property type="component" value="Unassembled WGS sequence"/>
</dbReference>
<evidence type="ECO:0000256" key="8">
    <source>
        <dbReference type="ARBA" id="ARBA00022833"/>
    </source>
</evidence>
<dbReference type="CDD" id="cd01283">
    <property type="entry name" value="cytidine_deaminase"/>
    <property type="match status" value="1"/>
</dbReference>
<comment type="caution">
    <text evidence="14">The sequence shown here is derived from an EMBL/GenBank/DDBJ whole genome shotgun (WGS) entry which is preliminary data.</text>
</comment>
<dbReference type="InterPro" id="IPR016193">
    <property type="entry name" value="Cytidine_deaminase-like"/>
</dbReference>
<accession>A0ABR9R0W9</accession>
<comment type="cofactor">
    <cofactor evidence="1 12">
        <name>Zn(2+)</name>
        <dbReference type="ChEBI" id="CHEBI:29105"/>
    </cofactor>
</comment>
<dbReference type="PANTHER" id="PTHR11644:SF2">
    <property type="entry name" value="CYTIDINE DEAMINASE"/>
    <property type="match status" value="1"/>
</dbReference>
<comment type="function">
    <text evidence="2 12">This enzyme scavenges exogenous and endogenous cytidine and 2'-deoxycytidine for UMP synthesis.</text>
</comment>
<evidence type="ECO:0000256" key="3">
    <source>
        <dbReference type="ARBA" id="ARBA00006576"/>
    </source>
</evidence>
<dbReference type="NCBIfam" id="NF004064">
    <property type="entry name" value="PRK05578.1"/>
    <property type="match status" value="1"/>
</dbReference>
<name>A0ABR9R0W9_9FIRM</name>
<dbReference type="NCBIfam" id="TIGR01354">
    <property type="entry name" value="cyt_deam_tetra"/>
    <property type="match status" value="1"/>
</dbReference>
<keyword evidence="8 12" id="KW-0862">Zinc</keyword>
<dbReference type="Gene3D" id="3.40.140.10">
    <property type="entry name" value="Cytidine Deaminase, domain 2"/>
    <property type="match status" value="1"/>
</dbReference>
<dbReference type="PANTHER" id="PTHR11644">
    <property type="entry name" value="CYTIDINE DEAMINASE"/>
    <property type="match status" value="1"/>
</dbReference>
<keyword evidence="15" id="KW-1185">Reference proteome</keyword>
<evidence type="ECO:0000256" key="1">
    <source>
        <dbReference type="ARBA" id="ARBA00001947"/>
    </source>
</evidence>
<dbReference type="Pfam" id="PF00383">
    <property type="entry name" value="dCMP_cyt_deam_1"/>
    <property type="match status" value="1"/>
</dbReference>
<protein>
    <recommendedName>
        <fullName evidence="5 12">Cytidine deaminase</fullName>
        <ecNumber evidence="4 12">3.5.4.5</ecNumber>
    </recommendedName>
    <alternativeName>
        <fullName evidence="9 12">Cytidine aminohydrolase</fullName>
    </alternativeName>
</protein>
<evidence type="ECO:0000256" key="2">
    <source>
        <dbReference type="ARBA" id="ARBA00003949"/>
    </source>
</evidence>
<keyword evidence="7 12" id="KW-0378">Hydrolase</keyword>
<dbReference type="InterPro" id="IPR002125">
    <property type="entry name" value="CMP_dCMP_dom"/>
</dbReference>
<organism evidence="14 15">
    <name type="scientific">Gemmiger gallinarum</name>
    <dbReference type="NCBI Taxonomy" id="2779354"/>
    <lineage>
        <taxon>Bacteria</taxon>
        <taxon>Bacillati</taxon>
        <taxon>Bacillota</taxon>
        <taxon>Clostridia</taxon>
        <taxon>Eubacteriales</taxon>
        <taxon>Gemmiger</taxon>
    </lineage>
</organism>
<evidence type="ECO:0000313" key="14">
    <source>
        <dbReference type="EMBL" id="MBE5036612.1"/>
    </source>
</evidence>
<keyword evidence="6 12" id="KW-0479">Metal-binding</keyword>
<comment type="similarity">
    <text evidence="3 12">Belongs to the cytidine and deoxycytidylate deaminase family.</text>
</comment>
<evidence type="ECO:0000256" key="12">
    <source>
        <dbReference type="RuleBase" id="RU364006"/>
    </source>
</evidence>
<dbReference type="PROSITE" id="PS00903">
    <property type="entry name" value="CYT_DCMP_DEAMINASES_1"/>
    <property type="match status" value="1"/>
</dbReference>
<dbReference type="GO" id="GO:0004126">
    <property type="term" value="F:cytidine deaminase activity"/>
    <property type="evidence" value="ECO:0007669"/>
    <property type="project" value="UniProtKB-EC"/>
</dbReference>
<feature type="domain" description="CMP/dCMP-type deaminase" evidence="13">
    <location>
        <begin position="2"/>
        <end position="134"/>
    </location>
</feature>
<evidence type="ECO:0000256" key="11">
    <source>
        <dbReference type="ARBA" id="ARBA00049558"/>
    </source>
</evidence>
<dbReference type="InterPro" id="IPR016192">
    <property type="entry name" value="APOBEC/CMP_deaminase_Zn-bd"/>
</dbReference>
<gene>
    <name evidence="14" type="ORF">INF35_02255</name>
</gene>
<dbReference type="SUPFAM" id="SSF53927">
    <property type="entry name" value="Cytidine deaminase-like"/>
    <property type="match status" value="1"/>
</dbReference>
<dbReference type="EC" id="3.5.4.5" evidence="4 12"/>
<evidence type="ECO:0000259" key="13">
    <source>
        <dbReference type="PROSITE" id="PS51747"/>
    </source>
</evidence>
<sequence>MMDDKALISAAFAVRENAYTPYSHFKVGAALLGKSGKVYLGCNIENASFSPTICAERAALAQAVSGGEREFVAIAIVGSLEHQKNTLPTSPCGVCRQALFEFGGNALRVILAKSEEDYQVCTLGDLLPLGFGPQNIEP</sequence>
<reference evidence="14 15" key="1">
    <citation type="submission" date="2020-10" db="EMBL/GenBank/DDBJ databases">
        <title>ChiBAC.</title>
        <authorList>
            <person name="Zenner C."/>
            <person name="Hitch T.C.A."/>
            <person name="Clavel T."/>
        </authorList>
    </citation>
    <scope>NUCLEOTIDE SEQUENCE [LARGE SCALE GENOMIC DNA]</scope>
    <source>
        <strain evidence="14 15">DSM 109015</strain>
    </source>
</reference>
<evidence type="ECO:0000256" key="6">
    <source>
        <dbReference type="ARBA" id="ARBA00022723"/>
    </source>
</evidence>
<dbReference type="InterPro" id="IPR050202">
    <property type="entry name" value="Cyt/Deoxycyt_deaminase"/>
</dbReference>
<dbReference type="PROSITE" id="PS51747">
    <property type="entry name" value="CYT_DCMP_DEAMINASES_2"/>
    <property type="match status" value="1"/>
</dbReference>
<evidence type="ECO:0000256" key="4">
    <source>
        <dbReference type="ARBA" id="ARBA00012783"/>
    </source>
</evidence>
<evidence type="ECO:0000256" key="5">
    <source>
        <dbReference type="ARBA" id="ARBA00018266"/>
    </source>
</evidence>